<dbReference type="Proteomes" id="UP000554235">
    <property type="component" value="Unassembled WGS sequence"/>
</dbReference>
<evidence type="ECO:0000313" key="3">
    <source>
        <dbReference type="Proteomes" id="UP000554235"/>
    </source>
</evidence>
<feature type="region of interest" description="Disordered" evidence="1">
    <location>
        <begin position="344"/>
        <end position="401"/>
    </location>
</feature>
<proteinExistence type="predicted"/>
<feature type="compositionally biased region" description="Polar residues" evidence="1">
    <location>
        <begin position="252"/>
        <end position="262"/>
    </location>
</feature>
<dbReference type="EMBL" id="JAADYS010001141">
    <property type="protein sequence ID" value="KAF4464787.1"/>
    <property type="molecule type" value="Genomic_DNA"/>
</dbReference>
<keyword evidence="3" id="KW-1185">Reference proteome</keyword>
<feature type="compositionally biased region" description="Polar residues" evidence="1">
    <location>
        <begin position="383"/>
        <end position="401"/>
    </location>
</feature>
<feature type="region of interest" description="Disordered" evidence="1">
    <location>
        <begin position="280"/>
        <end position="303"/>
    </location>
</feature>
<organism evidence="2 3">
    <name type="scientific">Fusarium albosuccineum</name>
    <dbReference type="NCBI Taxonomy" id="1237068"/>
    <lineage>
        <taxon>Eukaryota</taxon>
        <taxon>Fungi</taxon>
        <taxon>Dikarya</taxon>
        <taxon>Ascomycota</taxon>
        <taxon>Pezizomycotina</taxon>
        <taxon>Sordariomycetes</taxon>
        <taxon>Hypocreomycetidae</taxon>
        <taxon>Hypocreales</taxon>
        <taxon>Nectriaceae</taxon>
        <taxon>Fusarium</taxon>
        <taxon>Fusarium decemcellulare species complex</taxon>
    </lineage>
</organism>
<feature type="compositionally biased region" description="Polar residues" evidence="1">
    <location>
        <begin position="352"/>
        <end position="365"/>
    </location>
</feature>
<feature type="compositionally biased region" description="Low complexity" evidence="1">
    <location>
        <begin position="133"/>
        <end position="150"/>
    </location>
</feature>
<feature type="compositionally biased region" description="Basic residues" evidence="1">
    <location>
        <begin position="121"/>
        <end position="132"/>
    </location>
</feature>
<feature type="compositionally biased region" description="Polar residues" evidence="1">
    <location>
        <begin position="226"/>
        <end position="243"/>
    </location>
</feature>
<name>A0A8H4LB06_9HYPO</name>
<evidence type="ECO:0000313" key="2">
    <source>
        <dbReference type="EMBL" id="KAF4464787.1"/>
    </source>
</evidence>
<dbReference type="AlphaFoldDB" id="A0A8H4LB06"/>
<gene>
    <name evidence="2" type="ORF">FALBO_8377</name>
</gene>
<dbReference type="OrthoDB" id="4150019at2759"/>
<accession>A0A8H4LB06</accession>
<protein>
    <submittedName>
        <fullName evidence="2">Uncharacterized protein</fullName>
    </submittedName>
</protein>
<feature type="region of interest" description="Disordered" evidence="1">
    <location>
        <begin position="73"/>
        <end position="265"/>
    </location>
</feature>
<feature type="compositionally biased region" description="Polar residues" evidence="1">
    <location>
        <begin position="73"/>
        <end position="83"/>
    </location>
</feature>
<evidence type="ECO:0000256" key="1">
    <source>
        <dbReference type="SAM" id="MobiDB-lite"/>
    </source>
</evidence>
<feature type="compositionally biased region" description="Polar residues" evidence="1">
    <location>
        <begin position="201"/>
        <end position="219"/>
    </location>
</feature>
<comment type="caution">
    <text evidence="2">The sequence shown here is derived from an EMBL/GenBank/DDBJ whole genome shotgun (WGS) entry which is preliminary data.</text>
</comment>
<reference evidence="2 3" key="1">
    <citation type="submission" date="2020-01" db="EMBL/GenBank/DDBJ databases">
        <title>Identification and distribution of gene clusters putatively required for synthesis of sphingolipid metabolism inhibitors in phylogenetically diverse species of the filamentous fungus Fusarium.</title>
        <authorList>
            <person name="Kim H.-S."/>
            <person name="Busman M."/>
            <person name="Brown D.W."/>
            <person name="Divon H."/>
            <person name="Uhlig S."/>
            <person name="Proctor R.H."/>
        </authorList>
    </citation>
    <scope>NUCLEOTIDE SEQUENCE [LARGE SCALE GENOMIC DNA]</scope>
    <source>
        <strain evidence="2 3">NRRL 20459</strain>
    </source>
</reference>
<sequence length="401" mass="43099">MALAISSNAHSKSYLFGAGSSCSDPSESSLPMTWVMSYQYPPLPHPGNEMDMTPPGYMPSYTVPSQQLSSLGMTNVHDQPLSNQEHDTNMKGGFSTSNGIPLPPSEADIQQQQMASSADKKRNKLGYHRPKRTSASSSPATSTSNPAESSKQPKQPFNPAASQPAPVTVSTAAEVAQAEGFPPEMRAPVAPTPNHQPFEMESQNLSNWVLADANQSPTSKPDELNPTWQSYPSDSPMSAQFSPFTPMPPSSAGWTSGGSEPASQEDMAWAQYGPPVRSMSYGGEPLAGHRPSQYSLVPPSRQYERRASTLSDVYTTSMGDMVPGFDVDPGSSMGTPIPLSAGVVSSSSFSGWNQSQQHPTYTYPRNTEAYGGWEQGHPLQAADPSQQLADNRSSANIYRRQ</sequence>